<evidence type="ECO:0000256" key="1">
    <source>
        <dbReference type="SAM" id="SignalP"/>
    </source>
</evidence>
<evidence type="ECO:0000313" key="3">
    <source>
        <dbReference type="Proteomes" id="UP000011761"/>
    </source>
</evidence>
<dbReference type="KEGG" id="bcom:BAUCODRAFT_37984"/>
<organism evidence="2 3">
    <name type="scientific">Baudoinia panamericana (strain UAMH 10762)</name>
    <name type="common">Angels' share fungus</name>
    <name type="synonym">Baudoinia compniacensis (strain UAMH 10762)</name>
    <dbReference type="NCBI Taxonomy" id="717646"/>
    <lineage>
        <taxon>Eukaryota</taxon>
        <taxon>Fungi</taxon>
        <taxon>Dikarya</taxon>
        <taxon>Ascomycota</taxon>
        <taxon>Pezizomycotina</taxon>
        <taxon>Dothideomycetes</taxon>
        <taxon>Dothideomycetidae</taxon>
        <taxon>Mycosphaerellales</taxon>
        <taxon>Teratosphaeriaceae</taxon>
        <taxon>Baudoinia</taxon>
    </lineage>
</organism>
<feature type="signal peptide" evidence="1">
    <location>
        <begin position="1"/>
        <end position="25"/>
    </location>
</feature>
<dbReference type="EMBL" id="KB445561">
    <property type="protein sequence ID" value="EMC93066.1"/>
    <property type="molecule type" value="Genomic_DNA"/>
</dbReference>
<gene>
    <name evidence="2" type="ORF">BAUCODRAFT_37984</name>
</gene>
<dbReference type="PROSITE" id="PS51257">
    <property type="entry name" value="PROKAR_LIPOPROTEIN"/>
    <property type="match status" value="1"/>
</dbReference>
<dbReference type="AlphaFoldDB" id="M2M9I5"/>
<name>M2M9I5_BAUPA</name>
<protein>
    <recommendedName>
        <fullName evidence="4">Secreted protein</fullName>
    </recommendedName>
</protein>
<reference evidence="2 3" key="1">
    <citation type="journal article" date="2012" name="PLoS Pathog.">
        <title>Diverse lifestyles and strategies of plant pathogenesis encoded in the genomes of eighteen Dothideomycetes fungi.</title>
        <authorList>
            <person name="Ohm R.A."/>
            <person name="Feau N."/>
            <person name="Henrissat B."/>
            <person name="Schoch C.L."/>
            <person name="Horwitz B.A."/>
            <person name="Barry K.W."/>
            <person name="Condon B.J."/>
            <person name="Copeland A.C."/>
            <person name="Dhillon B."/>
            <person name="Glaser F."/>
            <person name="Hesse C.N."/>
            <person name="Kosti I."/>
            <person name="LaButti K."/>
            <person name="Lindquist E.A."/>
            <person name="Lucas S."/>
            <person name="Salamov A.A."/>
            <person name="Bradshaw R.E."/>
            <person name="Ciuffetti L."/>
            <person name="Hamelin R.C."/>
            <person name="Kema G.H.J."/>
            <person name="Lawrence C."/>
            <person name="Scott J.A."/>
            <person name="Spatafora J.W."/>
            <person name="Turgeon B.G."/>
            <person name="de Wit P.J.G.M."/>
            <person name="Zhong S."/>
            <person name="Goodwin S.B."/>
            <person name="Grigoriev I.V."/>
        </authorList>
    </citation>
    <scope>NUCLEOTIDE SEQUENCE [LARGE SCALE GENOMIC DNA]</scope>
    <source>
        <strain evidence="2 3">UAMH 10762</strain>
    </source>
</reference>
<proteinExistence type="predicted"/>
<evidence type="ECO:0008006" key="4">
    <source>
        <dbReference type="Google" id="ProtNLM"/>
    </source>
</evidence>
<evidence type="ECO:0000313" key="2">
    <source>
        <dbReference type="EMBL" id="EMC93066.1"/>
    </source>
</evidence>
<feature type="chain" id="PRO_5004021579" description="Secreted protein" evidence="1">
    <location>
        <begin position="26"/>
        <end position="79"/>
    </location>
</feature>
<dbReference type="GeneID" id="19113404"/>
<keyword evidence="1" id="KW-0732">Signal</keyword>
<accession>M2M9I5</accession>
<dbReference type="HOGENOM" id="CLU_2605653_0_0_1"/>
<sequence length="79" mass="8441">MKEVWVAYLSVCSFVGLLACCIASAGVNERAFGVLPNSCPKENCTPPILREPVLCFAACAYVAGWGRRSVQPEGMEMAA</sequence>
<keyword evidence="3" id="KW-1185">Reference proteome</keyword>
<dbReference type="RefSeq" id="XP_007679872.1">
    <property type="nucleotide sequence ID" value="XM_007681682.1"/>
</dbReference>
<dbReference type="Proteomes" id="UP000011761">
    <property type="component" value="Unassembled WGS sequence"/>
</dbReference>